<feature type="region of interest" description="Disordered" evidence="1">
    <location>
        <begin position="1"/>
        <end position="45"/>
    </location>
</feature>
<proteinExistence type="predicted"/>
<keyword evidence="3" id="KW-1185">Reference proteome</keyword>
<dbReference type="OrthoDB" id="3631686at2759"/>
<protein>
    <submittedName>
        <fullName evidence="2">Uncharacterized protein</fullName>
    </submittedName>
</protein>
<feature type="region of interest" description="Disordered" evidence="1">
    <location>
        <begin position="111"/>
        <end position="134"/>
    </location>
</feature>
<sequence length="259" mass="28254">MSLSTTATTTGPIRLDTSHEYFKSGSSGGAIESEPSIKAEQSVESAASYEYEADILNITPDPIDLDNDSDSELSSVPSAFDEDEHGLSSVPSNLTSPKLFVLIFDSDFEFPLEDSDEEPNGPPTPPSSRRENDPFVLDPIVSITAPAFGSILTYNLSSPLCDADDLLRLASQQTVQEITDSCHQLRPWSITRREVHSKIQEALKRVAKARDLKVKVVLGELEEAKRENGVVARERGRQRRKSGDEVVVGFSPAGFGAEE</sequence>
<accession>N1PIJ5</accession>
<reference evidence="2 3" key="2">
    <citation type="journal article" date="2012" name="PLoS Pathog.">
        <title>Diverse lifestyles and strategies of plant pathogenesis encoded in the genomes of eighteen Dothideomycetes fungi.</title>
        <authorList>
            <person name="Ohm R.A."/>
            <person name="Feau N."/>
            <person name="Henrissat B."/>
            <person name="Schoch C.L."/>
            <person name="Horwitz B.A."/>
            <person name="Barry K.W."/>
            <person name="Condon B.J."/>
            <person name="Copeland A.C."/>
            <person name="Dhillon B."/>
            <person name="Glaser F."/>
            <person name="Hesse C.N."/>
            <person name="Kosti I."/>
            <person name="LaButti K."/>
            <person name="Lindquist E.A."/>
            <person name="Lucas S."/>
            <person name="Salamov A.A."/>
            <person name="Bradshaw R.E."/>
            <person name="Ciuffetti L."/>
            <person name="Hamelin R.C."/>
            <person name="Kema G.H.J."/>
            <person name="Lawrence C."/>
            <person name="Scott J.A."/>
            <person name="Spatafora J.W."/>
            <person name="Turgeon B.G."/>
            <person name="de Wit P.J.G.M."/>
            <person name="Zhong S."/>
            <person name="Goodwin S.B."/>
            <person name="Grigoriev I.V."/>
        </authorList>
    </citation>
    <scope>NUCLEOTIDE SEQUENCE [LARGE SCALE GENOMIC DNA]</scope>
    <source>
        <strain evidence="3">NZE10 / CBS 128990</strain>
    </source>
</reference>
<organism evidence="2 3">
    <name type="scientific">Dothistroma septosporum (strain NZE10 / CBS 128990)</name>
    <name type="common">Red band needle blight fungus</name>
    <name type="synonym">Mycosphaerella pini</name>
    <dbReference type="NCBI Taxonomy" id="675120"/>
    <lineage>
        <taxon>Eukaryota</taxon>
        <taxon>Fungi</taxon>
        <taxon>Dikarya</taxon>
        <taxon>Ascomycota</taxon>
        <taxon>Pezizomycotina</taxon>
        <taxon>Dothideomycetes</taxon>
        <taxon>Dothideomycetidae</taxon>
        <taxon>Mycosphaerellales</taxon>
        <taxon>Mycosphaerellaceae</taxon>
        <taxon>Dothistroma</taxon>
    </lineage>
</organism>
<name>N1PIJ5_DOTSN</name>
<dbReference type="Proteomes" id="UP000016933">
    <property type="component" value="Unassembled WGS sequence"/>
</dbReference>
<dbReference type="EMBL" id="KB446542">
    <property type="protein sequence ID" value="EME41365.1"/>
    <property type="molecule type" value="Genomic_DNA"/>
</dbReference>
<evidence type="ECO:0000313" key="2">
    <source>
        <dbReference type="EMBL" id="EME41365.1"/>
    </source>
</evidence>
<feature type="region of interest" description="Disordered" evidence="1">
    <location>
        <begin position="59"/>
        <end position="88"/>
    </location>
</feature>
<dbReference type="HOGENOM" id="CLU_1073728_0_0_1"/>
<dbReference type="AlphaFoldDB" id="N1PIJ5"/>
<gene>
    <name evidence="2" type="ORF">DOTSEDRAFT_26541</name>
</gene>
<reference evidence="3" key="1">
    <citation type="journal article" date="2012" name="PLoS Genet.">
        <title>The genomes of the fungal plant pathogens Cladosporium fulvum and Dothistroma septosporum reveal adaptation to different hosts and lifestyles but also signatures of common ancestry.</title>
        <authorList>
            <person name="de Wit P.J.G.M."/>
            <person name="van der Burgt A."/>
            <person name="Oekmen B."/>
            <person name="Stergiopoulos I."/>
            <person name="Abd-Elsalam K.A."/>
            <person name="Aerts A.L."/>
            <person name="Bahkali A.H."/>
            <person name="Beenen H.G."/>
            <person name="Chettri P."/>
            <person name="Cox M.P."/>
            <person name="Datema E."/>
            <person name="de Vries R.P."/>
            <person name="Dhillon B."/>
            <person name="Ganley A.R."/>
            <person name="Griffiths S.A."/>
            <person name="Guo Y."/>
            <person name="Hamelin R.C."/>
            <person name="Henrissat B."/>
            <person name="Kabir M.S."/>
            <person name="Jashni M.K."/>
            <person name="Kema G."/>
            <person name="Klaubauf S."/>
            <person name="Lapidus A."/>
            <person name="Levasseur A."/>
            <person name="Lindquist E."/>
            <person name="Mehrabi R."/>
            <person name="Ohm R.A."/>
            <person name="Owen T.J."/>
            <person name="Salamov A."/>
            <person name="Schwelm A."/>
            <person name="Schijlen E."/>
            <person name="Sun H."/>
            <person name="van den Burg H.A."/>
            <person name="van Ham R.C.H.J."/>
            <person name="Zhang S."/>
            <person name="Goodwin S.B."/>
            <person name="Grigoriev I.V."/>
            <person name="Collemare J."/>
            <person name="Bradshaw R.E."/>
        </authorList>
    </citation>
    <scope>NUCLEOTIDE SEQUENCE [LARGE SCALE GENOMIC DNA]</scope>
    <source>
        <strain evidence="3">NZE10 / CBS 128990</strain>
    </source>
</reference>
<feature type="compositionally biased region" description="Polar residues" evidence="1">
    <location>
        <begin position="1"/>
        <end position="11"/>
    </location>
</feature>
<evidence type="ECO:0000313" key="3">
    <source>
        <dbReference type="Proteomes" id="UP000016933"/>
    </source>
</evidence>
<evidence type="ECO:0000256" key="1">
    <source>
        <dbReference type="SAM" id="MobiDB-lite"/>
    </source>
</evidence>
<feature type="region of interest" description="Disordered" evidence="1">
    <location>
        <begin position="235"/>
        <end position="259"/>
    </location>
</feature>